<dbReference type="Proteomes" id="UP001196413">
    <property type="component" value="Unassembled WGS sequence"/>
</dbReference>
<comment type="caution">
    <text evidence="1">The sequence shown here is derived from an EMBL/GenBank/DDBJ whole genome shotgun (WGS) entry which is preliminary data.</text>
</comment>
<sequence>MLRAWVHGLDWLSLPDIRWNQPLRVCIGKKTSLLHYYCSALLLYTRDAIINNLGAANQERTRGSPNYANVVRQSALGAPLLHITQHSTGKQLRGRKRKTRILGF</sequence>
<keyword evidence="2" id="KW-1185">Reference proteome</keyword>
<name>A0AAD5R0F1_PARTN</name>
<dbReference type="EMBL" id="JAHQIW010005804">
    <property type="protein sequence ID" value="KAJ1367216.1"/>
    <property type="molecule type" value="Genomic_DNA"/>
</dbReference>
<reference evidence="1" key="1">
    <citation type="submission" date="2021-06" db="EMBL/GenBank/DDBJ databases">
        <title>Parelaphostrongylus tenuis whole genome reference sequence.</title>
        <authorList>
            <person name="Garwood T.J."/>
            <person name="Larsen P.A."/>
            <person name="Fountain-Jones N.M."/>
            <person name="Garbe J.R."/>
            <person name="Macchietto M.G."/>
            <person name="Kania S.A."/>
            <person name="Gerhold R.W."/>
            <person name="Richards J.E."/>
            <person name="Wolf T.M."/>
        </authorList>
    </citation>
    <scope>NUCLEOTIDE SEQUENCE</scope>
    <source>
        <strain evidence="1">MNPRO001-30</strain>
        <tissue evidence="1">Meninges</tissue>
    </source>
</reference>
<protein>
    <submittedName>
        <fullName evidence="1">Uncharacterized protein</fullName>
    </submittedName>
</protein>
<gene>
    <name evidence="1" type="ORF">KIN20_038441</name>
</gene>
<organism evidence="1 2">
    <name type="scientific">Parelaphostrongylus tenuis</name>
    <name type="common">Meningeal worm</name>
    <dbReference type="NCBI Taxonomy" id="148309"/>
    <lineage>
        <taxon>Eukaryota</taxon>
        <taxon>Metazoa</taxon>
        <taxon>Ecdysozoa</taxon>
        <taxon>Nematoda</taxon>
        <taxon>Chromadorea</taxon>
        <taxon>Rhabditida</taxon>
        <taxon>Rhabditina</taxon>
        <taxon>Rhabditomorpha</taxon>
        <taxon>Strongyloidea</taxon>
        <taxon>Metastrongylidae</taxon>
        <taxon>Parelaphostrongylus</taxon>
    </lineage>
</organism>
<dbReference type="AlphaFoldDB" id="A0AAD5R0F1"/>
<evidence type="ECO:0000313" key="1">
    <source>
        <dbReference type="EMBL" id="KAJ1367216.1"/>
    </source>
</evidence>
<proteinExistence type="predicted"/>
<accession>A0AAD5R0F1</accession>
<evidence type="ECO:0000313" key="2">
    <source>
        <dbReference type="Proteomes" id="UP001196413"/>
    </source>
</evidence>